<keyword evidence="4" id="KW-0540">Nuclease</keyword>
<dbReference type="InterPro" id="IPR027806">
    <property type="entry name" value="HARBI1_dom"/>
</dbReference>
<evidence type="ECO:0000256" key="1">
    <source>
        <dbReference type="ARBA" id="ARBA00001968"/>
    </source>
</evidence>
<dbReference type="RefSeq" id="XP_030383296.1">
    <property type="nucleotide sequence ID" value="XM_030527436.1"/>
</dbReference>
<name>A0A6J2U3T6_DROLE</name>
<accession>A0A6J2U3T6</accession>
<dbReference type="Proteomes" id="UP000504634">
    <property type="component" value="Unplaced"/>
</dbReference>
<dbReference type="GO" id="GO:0005634">
    <property type="term" value="C:nucleus"/>
    <property type="evidence" value="ECO:0007669"/>
    <property type="project" value="UniProtKB-SubCell"/>
</dbReference>
<evidence type="ECO:0000256" key="6">
    <source>
        <dbReference type="ARBA" id="ARBA00022801"/>
    </source>
</evidence>
<evidence type="ECO:0000256" key="5">
    <source>
        <dbReference type="ARBA" id="ARBA00022723"/>
    </source>
</evidence>
<dbReference type="PANTHER" id="PTHR22930:SF269">
    <property type="entry name" value="NUCLEASE HARBI1-LIKE PROTEIN"/>
    <property type="match status" value="1"/>
</dbReference>
<feature type="domain" description="DDE Tnp4" evidence="9">
    <location>
        <begin position="231"/>
        <end position="369"/>
    </location>
</feature>
<sequence>MELAELRWLQKIVPLLYSALQNLEQLPSETRRIKRLCRRVLSPPPPPETSHKQPQRSARKRKIANRQPQNNRKIWVKKENQSRDADGLFATTFERIYQHNHDEFKNRTRMTPQVFDMLFCLVGEQLNKNSIRTPIAPECRLFLTLIYLANAESVLELSKAFKMGPSTVRAIVQETCDLLWNILAPAFLPQPNEQAYTNIAENYEQMWHVPHCLGAVDCKLVDLSYRGQKEIVLLASCDTNLAFTSIDIATVEANKLTWQQDFATQLFNHQLSDLMPAEPLDETDIANAAYTYIADASFPMRENLITSYTGGNLNRDQVQFNKLLSQALEGSIGKAFDVLFSRWSVLTKPLPMSPTNAVKIVKAVVVLHNFVQQHDEAYCPPDFVEKVPSCDLKSKVPSILLSHVTPLSRMNTIWQLRDRLKVWMNAKSDTLQSLINSVVWTD</sequence>
<proteinExistence type="inferred from homology"/>
<dbReference type="PANTHER" id="PTHR22930">
    <property type="match status" value="1"/>
</dbReference>
<evidence type="ECO:0000256" key="2">
    <source>
        <dbReference type="ARBA" id="ARBA00004123"/>
    </source>
</evidence>
<evidence type="ECO:0000259" key="9">
    <source>
        <dbReference type="Pfam" id="PF13359"/>
    </source>
</evidence>
<dbReference type="GO" id="GO:0016787">
    <property type="term" value="F:hydrolase activity"/>
    <property type="evidence" value="ECO:0007669"/>
    <property type="project" value="UniProtKB-KW"/>
</dbReference>
<dbReference type="InterPro" id="IPR045249">
    <property type="entry name" value="HARBI1-like"/>
</dbReference>
<evidence type="ECO:0000313" key="11">
    <source>
        <dbReference type="RefSeq" id="XP_030383296.1"/>
    </source>
</evidence>
<feature type="region of interest" description="Disordered" evidence="8">
    <location>
        <begin position="38"/>
        <end position="73"/>
    </location>
</feature>
<dbReference type="GO" id="GO:0046872">
    <property type="term" value="F:metal ion binding"/>
    <property type="evidence" value="ECO:0007669"/>
    <property type="project" value="UniProtKB-KW"/>
</dbReference>
<evidence type="ECO:0000256" key="4">
    <source>
        <dbReference type="ARBA" id="ARBA00022722"/>
    </source>
</evidence>
<feature type="compositionally biased region" description="Basic residues" evidence="8">
    <location>
        <begin position="53"/>
        <end position="64"/>
    </location>
</feature>
<evidence type="ECO:0000256" key="8">
    <source>
        <dbReference type="SAM" id="MobiDB-lite"/>
    </source>
</evidence>
<gene>
    <name evidence="11" type="primary">LOC115630780</name>
</gene>
<organism evidence="10 11">
    <name type="scientific">Drosophila lebanonensis</name>
    <name type="common">Fruit fly</name>
    <name type="synonym">Scaptodrosophila lebanonensis</name>
    <dbReference type="NCBI Taxonomy" id="7225"/>
    <lineage>
        <taxon>Eukaryota</taxon>
        <taxon>Metazoa</taxon>
        <taxon>Ecdysozoa</taxon>
        <taxon>Arthropoda</taxon>
        <taxon>Hexapoda</taxon>
        <taxon>Insecta</taxon>
        <taxon>Pterygota</taxon>
        <taxon>Neoptera</taxon>
        <taxon>Endopterygota</taxon>
        <taxon>Diptera</taxon>
        <taxon>Brachycera</taxon>
        <taxon>Muscomorpha</taxon>
        <taxon>Ephydroidea</taxon>
        <taxon>Drosophilidae</taxon>
        <taxon>Scaptodrosophila</taxon>
    </lineage>
</organism>
<dbReference type="OrthoDB" id="6627079at2759"/>
<evidence type="ECO:0000256" key="3">
    <source>
        <dbReference type="ARBA" id="ARBA00006958"/>
    </source>
</evidence>
<evidence type="ECO:0000313" key="10">
    <source>
        <dbReference type="Proteomes" id="UP000504634"/>
    </source>
</evidence>
<comment type="similarity">
    <text evidence="3">Belongs to the HARBI1 family.</text>
</comment>
<protein>
    <submittedName>
        <fullName evidence="11">Uncharacterized protein LOC115630780</fullName>
    </submittedName>
</protein>
<dbReference type="GeneID" id="115630780"/>
<comment type="cofactor">
    <cofactor evidence="1">
        <name>a divalent metal cation</name>
        <dbReference type="ChEBI" id="CHEBI:60240"/>
    </cofactor>
</comment>
<dbReference type="Pfam" id="PF13359">
    <property type="entry name" value="DDE_Tnp_4"/>
    <property type="match status" value="1"/>
</dbReference>
<reference evidence="11" key="1">
    <citation type="submission" date="2025-08" db="UniProtKB">
        <authorList>
            <consortium name="RefSeq"/>
        </authorList>
    </citation>
    <scope>IDENTIFICATION</scope>
    <source>
        <strain evidence="11">11010-0011.00</strain>
        <tissue evidence="11">Whole body</tissue>
    </source>
</reference>
<comment type="subcellular location">
    <subcellularLocation>
        <location evidence="2">Nucleus</location>
    </subcellularLocation>
</comment>
<evidence type="ECO:0000256" key="7">
    <source>
        <dbReference type="ARBA" id="ARBA00023242"/>
    </source>
</evidence>
<keyword evidence="10" id="KW-1185">Reference proteome</keyword>
<dbReference type="AlphaFoldDB" id="A0A6J2U3T6"/>
<keyword evidence="7" id="KW-0539">Nucleus</keyword>
<dbReference type="GO" id="GO:0004518">
    <property type="term" value="F:nuclease activity"/>
    <property type="evidence" value="ECO:0007669"/>
    <property type="project" value="UniProtKB-KW"/>
</dbReference>
<keyword evidence="6" id="KW-0378">Hydrolase</keyword>
<keyword evidence="5" id="KW-0479">Metal-binding</keyword>